<feature type="compositionally biased region" description="Low complexity" evidence="1">
    <location>
        <begin position="857"/>
        <end position="868"/>
    </location>
</feature>
<feature type="compositionally biased region" description="Polar residues" evidence="1">
    <location>
        <begin position="882"/>
        <end position="909"/>
    </location>
</feature>
<evidence type="ECO:0000259" key="3">
    <source>
        <dbReference type="Pfam" id="PF26635"/>
    </source>
</evidence>
<feature type="transmembrane region" description="Helical" evidence="2">
    <location>
        <begin position="446"/>
        <end position="464"/>
    </location>
</feature>
<gene>
    <name evidence="4" type="ORF">AALT52_00735</name>
</gene>
<comment type="caution">
    <text evidence="4">The sequence shown here is derived from an EMBL/GenBank/DDBJ whole genome shotgun (WGS) entry which is preliminary data.</text>
</comment>
<dbReference type="Proteomes" id="UP001565236">
    <property type="component" value="Unassembled WGS sequence"/>
</dbReference>
<sequence length="921" mass="99966">MDRLYDWLMSAGNLINQAVNGASGKVANFTSFSDLMNTMAKSGFNGNITDPNEIKAALWFYHHWGNYLQPQVGILSFFWTVLGWLVIALYNVTAALENVFNSLFKLFGLFGYLNDPGTLVGKFYQGFQILGIAIFTLLAVIQLVISVFGKPFKYKDAILHLMLVTGVCAVLPFTITKVSSVLYTDLTNKNYGIENITGKDNKKDSVKDTLAIQPVKNNVTDIMQLVKDDFNTKKYPLDRYGNIKGNGNYNEITDDPSQKDSGNFITHIDFGASLGATDTETLDNLEKNKKMKGIKGLFLHYPSDTGVAIKSVNEHRFVSGANLAEKVYSRYKTNFLAIYAQYIVLIVLLAMMCVKMVTSIFELLVTGLVAPIQGYSSVTSSSKFKELLLTITGTIAGIYFEVIIMRIVLEIMRDFPTIAMTTYDSNGNVIGKSATFFSGMTPFESAIASIVVYLGLFFGAMRGVTIVERWLGVSVGQNDIAQQVMGGMMIANAMGQGAKATGQLVAGVGSSATSLAKQTPDMMKKAGGGLSQATGFVAGVGDQVQKQGLRTVAKSGIMNAHDKVAGGLQDKTQAVADSMKESFDKGEELGNEALKNNYPSGDDYLNKRADFSDETPTNDNSKNENNQDGTEYGSNPEDSETLEGLTDGVSDNIKPQDTPDDNGVDGEPQGGLNPDQSKDEFDDFDDDGGITEAGLDREDDSSGGLQNKTPQSLEESGSQSKTQGSKNGGLQTNPSQESKEGEPQAEISQNLRDGGLQTNPPQKSKESGPQSETLQNLKDGGLQTKPLQESEKNDLIRNDMQSEIPQESKESGLETNLSENTPNKNGRMTSSGTQAVGEDLSSGLNQNIKNVAEEQPSSSQSQNSSQNQLVTHEEMERKMKPSNLQKAGQNYQQANATLTQGLQQMTSAKSHIKGKRHDEDQ</sequence>
<feature type="compositionally biased region" description="Polar residues" evidence="1">
    <location>
        <begin position="746"/>
        <end position="776"/>
    </location>
</feature>
<evidence type="ECO:0000256" key="1">
    <source>
        <dbReference type="SAM" id="MobiDB-lite"/>
    </source>
</evidence>
<feature type="compositionally biased region" description="Acidic residues" evidence="1">
    <location>
        <begin position="680"/>
        <end position="689"/>
    </location>
</feature>
<dbReference type="EMBL" id="JBCLUF010000002">
    <property type="protein sequence ID" value="MEY8661423.1"/>
    <property type="molecule type" value="Genomic_DNA"/>
</dbReference>
<dbReference type="Pfam" id="PF26635">
    <property type="entry name" value="DUF8208"/>
    <property type="match status" value="1"/>
</dbReference>
<protein>
    <submittedName>
        <fullName evidence="4">PLS20_p028 family conjugation system transmembrane protein</fullName>
    </submittedName>
</protein>
<feature type="compositionally biased region" description="Polar residues" evidence="1">
    <location>
        <begin position="614"/>
        <end position="633"/>
    </location>
</feature>
<keyword evidence="2 4" id="KW-0812">Transmembrane</keyword>
<feature type="transmembrane region" description="Helical" evidence="2">
    <location>
        <begin position="123"/>
        <end position="145"/>
    </location>
</feature>
<evidence type="ECO:0000256" key="2">
    <source>
        <dbReference type="SAM" id="Phobius"/>
    </source>
</evidence>
<feature type="compositionally biased region" description="Polar residues" evidence="1">
    <location>
        <begin position="703"/>
        <end position="736"/>
    </location>
</feature>
<organism evidence="4 5">
    <name type="scientific">Ligilactobacillus faecis</name>
    <dbReference type="NCBI Taxonomy" id="762833"/>
    <lineage>
        <taxon>Bacteria</taxon>
        <taxon>Bacillati</taxon>
        <taxon>Bacillota</taxon>
        <taxon>Bacilli</taxon>
        <taxon>Lactobacillales</taxon>
        <taxon>Lactobacillaceae</taxon>
        <taxon>Ligilactobacillus</taxon>
    </lineage>
</organism>
<keyword evidence="2" id="KW-0472">Membrane</keyword>
<dbReference type="InterPro" id="IPR058521">
    <property type="entry name" value="DUF8208"/>
</dbReference>
<name>A0ABV4DNH6_9LACO</name>
<evidence type="ECO:0000313" key="4">
    <source>
        <dbReference type="EMBL" id="MEY8661423.1"/>
    </source>
</evidence>
<keyword evidence="5" id="KW-1185">Reference proteome</keyword>
<feature type="compositionally biased region" description="Basic and acidic residues" evidence="1">
    <location>
        <begin position="788"/>
        <end position="797"/>
    </location>
</feature>
<feature type="domain" description="DUF8208" evidence="3">
    <location>
        <begin position="74"/>
        <end position="487"/>
    </location>
</feature>
<dbReference type="NCBIfam" id="NF045890">
    <property type="entry name" value="conj_pls20_p028"/>
    <property type="match status" value="1"/>
</dbReference>
<dbReference type="InterPro" id="IPR058066">
    <property type="entry name" value="pXO2-14_N"/>
</dbReference>
<keyword evidence="2" id="KW-1133">Transmembrane helix</keyword>
<feature type="transmembrane region" description="Helical" evidence="2">
    <location>
        <begin position="387"/>
        <end position="409"/>
    </location>
</feature>
<feature type="transmembrane region" description="Helical" evidence="2">
    <location>
        <begin position="157"/>
        <end position="175"/>
    </location>
</feature>
<proteinExistence type="predicted"/>
<feature type="transmembrane region" description="Helical" evidence="2">
    <location>
        <begin position="72"/>
        <end position="92"/>
    </location>
</feature>
<feature type="transmembrane region" description="Helical" evidence="2">
    <location>
        <begin position="339"/>
        <end position="366"/>
    </location>
</feature>
<accession>A0ABV4DNH6</accession>
<feature type="compositionally biased region" description="Polar residues" evidence="1">
    <location>
        <begin position="813"/>
        <end position="834"/>
    </location>
</feature>
<dbReference type="RefSeq" id="WP_369940007.1">
    <property type="nucleotide sequence ID" value="NZ_JBCLUF010000002.1"/>
</dbReference>
<reference evidence="4 5" key="1">
    <citation type="submission" date="2024-03" db="EMBL/GenBank/DDBJ databases">
        <title>Mouse gut bacterial collection (mGBC) of GemPharmatech.</title>
        <authorList>
            <person name="He Y."/>
            <person name="Dong L."/>
            <person name="Wu D."/>
            <person name="Gao X."/>
            <person name="Lin Z."/>
        </authorList>
    </citation>
    <scope>NUCLEOTIDE SEQUENCE [LARGE SCALE GENOMIC DNA]</scope>
    <source>
        <strain evidence="4 5">15-30</strain>
    </source>
</reference>
<feature type="region of interest" description="Disordered" evidence="1">
    <location>
        <begin position="590"/>
        <end position="921"/>
    </location>
</feature>
<evidence type="ECO:0000313" key="5">
    <source>
        <dbReference type="Proteomes" id="UP001565236"/>
    </source>
</evidence>